<dbReference type="PANTHER" id="PTHR41533:SF2">
    <property type="entry name" value="BLR7131 PROTEIN"/>
    <property type="match status" value="1"/>
</dbReference>
<dbReference type="STRING" id="91604.ID47_03145"/>
<dbReference type="RefSeq" id="WP_038463674.1">
    <property type="nucleotide sequence ID" value="NZ_CP008941.1"/>
</dbReference>
<comment type="pathway">
    <text evidence="1 7">Cell wall biogenesis; peptidoglycan biosynthesis.</text>
</comment>
<evidence type="ECO:0000256" key="5">
    <source>
        <dbReference type="ARBA" id="ARBA00022984"/>
    </source>
</evidence>
<evidence type="ECO:0000256" key="3">
    <source>
        <dbReference type="ARBA" id="ARBA00022679"/>
    </source>
</evidence>
<dbReference type="GO" id="GO:0008360">
    <property type="term" value="P:regulation of cell shape"/>
    <property type="evidence" value="ECO:0007669"/>
    <property type="project" value="UniProtKB-UniRule"/>
</dbReference>
<dbReference type="Pfam" id="PF03734">
    <property type="entry name" value="YkuD"/>
    <property type="match status" value="1"/>
</dbReference>
<dbReference type="InterPro" id="IPR005490">
    <property type="entry name" value="LD_TPept_cat_dom"/>
</dbReference>
<dbReference type="UniPathway" id="UPA00219"/>
<evidence type="ECO:0000259" key="8">
    <source>
        <dbReference type="PROSITE" id="PS52029"/>
    </source>
</evidence>
<dbReference type="GO" id="GO:0071555">
    <property type="term" value="P:cell wall organization"/>
    <property type="evidence" value="ECO:0007669"/>
    <property type="project" value="UniProtKB-UniRule"/>
</dbReference>
<dbReference type="EMBL" id="CP008941">
    <property type="protein sequence ID" value="AIK95949.1"/>
    <property type="molecule type" value="Genomic_DNA"/>
</dbReference>
<dbReference type="GO" id="GO:0004180">
    <property type="term" value="F:carboxypeptidase activity"/>
    <property type="evidence" value="ECO:0007669"/>
    <property type="project" value="UniProtKB-ARBA"/>
</dbReference>
<dbReference type="SUPFAM" id="SSF47090">
    <property type="entry name" value="PGBD-like"/>
    <property type="match status" value="1"/>
</dbReference>
<keyword evidence="4 7" id="KW-0133">Cell shape</keyword>
<dbReference type="CDD" id="cd16913">
    <property type="entry name" value="YkuD_like"/>
    <property type="match status" value="1"/>
</dbReference>
<dbReference type="Pfam" id="PF01471">
    <property type="entry name" value="PG_binding_1"/>
    <property type="match status" value="1"/>
</dbReference>
<gene>
    <name evidence="9" type="ORF">ID47_03145</name>
</gene>
<dbReference type="Gene3D" id="1.10.101.10">
    <property type="entry name" value="PGBD-like superfamily/PGBD"/>
    <property type="match status" value="1"/>
</dbReference>
<feature type="domain" description="L,D-TPase catalytic" evidence="8">
    <location>
        <begin position="313"/>
        <end position="507"/>
    </location>
</feature>
<comment type="similarity">
    <text evidence="2">Belongs to the YkuD family.</text>
</comment>
<dbReference type="InterPro" id="IPR002477">
    <property type="entry name" value="Peptidoglycan-bd-like"/>
</dbReference>
<reference evidence="9 10" key="1">
    <citation type="submission" date="2014-07" db="EMBL/GenBank/DDBJ databases">
        <title>Comparative genomic insights into amoeba endosymbionts belonging to the families of Holosporaceae and Candidatus Midichloriaceae within Rickettsiales.</title>
        <authorList>
            <person name="Wang Z."/>
            <person name="Wu M."/>
        </authorList>
    </citation>
    <scope>NUCLEOTIDE SEQUENCE [LARGE SCALE GENOMIC DNA]</scope>
    <source>
        <strain evidence="9">PRA3</strain>
    </source>
</reference>
<dbReference type="Pfam" id="PF20142">
    <property type="entry name" value="Scaffold"/>
    <property type="match status" value="1"/>
</dbReference>
<feature type="active site" description="Nucleophile" evidence="7">
    <location>
        <position position="461"/>
    </location>
</feature>
<protein>
    <recommendedName>
        <fullName evidence="8">L,D-TPase catalytic domain-containing protein</fullName>
    </recommendedName>
</protein>
<organism evidence="9 10">
    <name type="scientific">Candidatus Odyssella acanthamoebae</name>
    <dbReference type="NCBI Taxonomy" id="91604"/>
    <lineage>
        <taxon>Bacteria</taxon>
        <taxon>Pseudomonadati</taxon>
        <taxon>Pseudomonadota</taxon>
        <taxon>Alphaproteobacteria</taxon>
        <taxon>Holosporales</taxon>
        <taxon>Candidatus Paracaedibacteraceae</taxon>
        <taxon>Candidatus Odyssella</taxon>
    </lineage>
</organism>
<evidence type="ECO:0000313" key="10">
    <source>
        <dbReference type="Proteomes" id="UP000028926"/>
    </source>
</evidence>
<dbReference type="InterPro" id="IPR045380">
    <property type="entry name" value="LD_TPept_scaffold_dom"/>
</dbReference>
<dbReference type="PANTHER" id="PTHR41533">
    <property type="entry name" value="L,D-TRANSPEPTIDASE HI_1667-RELATED"/>
    <property type="match status" value="1"/>
</dbReference>
<evidence type="ECO:0000313" key="9">
    <source>
        <dbReference type="EMBL" id="AIK95949.1"/>
    </source>
</evidence>
<dbReference type="InterPro" id="IPR036365">
    <property type="entry name" value="PGBD-like_sf"/>
</dbReference>
<evidence type="ECO:0000256" key="4">
    <source>
        <dbReference type="ARBA" id="ARBA00022960"/>
    </source>
</evidence>
<evidence type="ECO:0000256" key="6">
    <source>
        <dbReference type="ARBA" id="ARBA00023316"/>
    </source>
</evidence>
<evidence type="ECO:0000256" key="2">
    <source>
        <dbReference type="ARBA" id="ARBA00005992"/>
    </source>
</evidence>
<keyword evidence="3" id="KW-0808">Transferase</keyword>
<dbReference type="InterPro" id="IPR036366">
    <property type="entry name" value="PGBDSf"/>
</dbReference>
<dbReference type="eggNOG" id="COG2989">
    <property type="taxonomic scope" value="Bacteria"/>
</dbReference>
<dbReference type="OrthoDB" id="9778545at2"/>
<dbReference type="PROSITE" id="PS52029">
    <property type="entry name" value="LD_TPASE"/>
    <property type="match status" value="1"/>
</dbReference>
<dbReference type="SUPFAM" id="SSF141523">
    <property type="entry name" value="L,D-transpeptidase catalytic domain-like"/>
    <property type="match status" value="1"/>
</dbReference>
<dbReference type="InterPro" id="IPR052905">
    <property type="entry name" value="LD-transpeptidase_YkuD-like"/>
</dbReference>
<dbReference type="GO" id="GO:0016740">
    <property type="term" value="F:transferase activity"/>
    <property type="evidence" value="ECO:0007669"/>
    <property type="project" value="UniProtKB-KW"/>
</dbReference>
<keyword evidence="5 7" id="KW-0573">Peptidoglycan synthesis</keyword>
<proteinExistence type="inferred from homology"/>
<dbReference type="Proteomes" id="UP000028926">
    <property type="component" value="Chromosome"/>
</dbReference>
<evidence type="ECO:0000256" key="7">
    <source>
        <dbReference type="PROSITE-ProRule" id="PRU01373"/>
    </source>
</evidence>
<name>A0A077AV92_9PROT</name>
<dbReference type="HOGENOM" id="CLU_020360_3_4_5"/>
<evidence type="ECO:0000256" key="1">
    <source>
        <dbReference type="ARBA" id="ARBA00004752"/>
    </source>
</evidence>
<dbReference type="Gene3D" id="2.40.440.10">
    <property type="entry name" value="L,D-transpeptidase catalytic domain-like"/>
    <property type="match status" value="1"/>
</dbReference>
<dbReference type="InterPro" id="IPR038063">
    <property type="entry name" value="Transpep_catalytic_dom"/>
</dbReference>
<keyword evidence="6 7" id="KW-0961">Cell wall biogenesis/degradation</keyword>
<sequence>MYFKDNPCLDTIVMKVFTITALITTALSYNPALADKAHDSSQKGYTKVVVGEHKSPIELYILDHKTISKETRDFYKQHGYVAVWYPNGEESVAAKAAKTVLRGADLEGLNPNDYQQGWTANYKEEWVTAEVQLTDTFLKFIDHVRVGRIPAKDAARTIKLTSPKTDPVGLLTLALKDSSNNFETLTRMAPAVPNYQNLKKLLQIFKGLSAKWGDLPLLRKTKVTVGQTDPNIPAVKKILAVYGYYVSANFDDLYTQDLFNALVDFQRHNNLEADGVMGDDTTRALNIPLTKRVQQIIINMERLRWFPDDMGEKHLIVNVGGYEVLAVHNNKIEVRMRAIVGQVGRKTPLFYAPLINIVINPSWGVPKSILVRDKIPKIINDPSYVERAGFTVYDNAGNRLDPYHIDWEHRGSSLNLRQKPGFQNALGRIKLNIDNPYTIYLHGTPTANLFDKPRRNFSSGCIRLQNPNELSAWVLKDENGWDEHRIQKEINSGQTKTVSLKTPMPVYFTYQTAWLSDDGKPHFSPDAYKMDETLISLLKLEDYPLTQIAKSNDQLVYG</sequence>
<dbReference type="GO" id="GO:0009252">
    <property type="term" value="P:peptidoglycan biosynthetic process"/>
    <property type="evidence" value="ECO:0007669"/>
    <property type="project" value="UniProtKB-UniPathway"/>
</dbReference>
<dbReference type="KEGG" id="paca:ID47_03145"/>
<accession>A0A077AV92</accession>
<dbReference type="AlphaFoldDB" id="A0A077AV92"/>
<feature type="active site" description="Proton donor/acceptor" evidence="7">
    <location>
        <position position="442"/>
    </location>
</feature>
<keyword evidence="10" id="KW-1185">Reference proteome</keyword>